<evidence type="ECO:0000256" key="1">
    <source>
        <dbReference type="SAM" id="Phobius"/>
    </source>
</evidence>
<protein>
    <submittedName>
        <fullName evidence="2">Uncharacterized protein</fullName>
    </submittedName>
</protein>
<feature type="non-terminal residue" evidence="2">
    <location>
        <position position="1"/>
    </location>
</feature>
<proteinExistence type="predicted"/>
<organism evidence="2 3">
    <name type="scientific">Rotaria sordida</name>
    <dbReference type="NCBI Taxonomy" id="392033"/>
    <lineage>
        <taxon>Eukaryota</taxon>
        <taxon>Metazoa</taxon>
        <taxon>Spiralia</taxon>
        <taxon>Gnathifera</taxon>
        <taxon>Rotifera</taxon>
        <taxon>Eurotatoria</taxon>
        <taxon>Bdelloidea</taxon>
        <taxon>Philodinida</taxon>
        <taxon>Philodinidae</taxon>
        <taxon>Rotaria</taxon>
    </lineage>
</organism>
<gene>
    <name evidence="2" type="ORF">SEV965_LOCUS37568</name>
</gene>
<reference evidence="2" key="1">
    <citation type="submission" date="2021-02" db="EMBL/GenBank/DDBJ databases">
        <authorList>
            <person name="Nowell W R."/>
        </authorList>
    </citation>
    <scope>NUCLEOTIDE SEQUENCE</scope>
</reference>
<keyword evidence="1" id="KW-0472">Membrane</keyword>
<name>A0A815VPY9_9BILA</name>
<keyword evidence="1" id="KW-1133">Transmembrane helix</keyword>
<comment type="caution">
    <text evidence="2">The sequence shown here is derived from an EMBL/GenBank/DDBJ whole genome shotgun (WGS) entry which is preliminary data.</text>
</comment>
<dbReference type="Gene3D" id="1.20.1070.10">
    <property type="entry name" value="Rhodopsin 7-helix transmembrane proteins"/>
    <property type="match status" value="1"/>
</dbReference>
<dbReference type="AlphaFoldDB" id="A0A815VPY9"/>
<sequence length="165" mass="19536">IIVTLFFNEELDKNSLIHCRIITTILNFTFMLCVWTGAFVSIERVLIQLYKYSLYCSRKYAVVISVLLILLMAAPNITTFIGWQSEAHPIVPNMRRCKFRQLPAYLNKHNILRKRMQFVTLSNEIVYYVFDFLTLFDILRGFTQLNRGYDDLIRFHIKRIDLTNG</sequence>
<evidence type="ECO:0000313" key="3">
    <source>
        <dbReference type="Proteomes" id="UP000663889"/>
    </source>
</evidence>
<feature type="transmembrane region" description="Helical" evidence="1">
    <location>
        <begin position="20"/>
        <end position="40"/>
    </location>
</feature>
<dbReference type="EMBL" id="CAJNOU010007893">
    <property type="protein sequence ID" value="CAF1531742.1"/>
    <property type="molecule type" value="Genomic_DNA"/>
</dbReference>
<evidence type="ECO:0000313" key="2">
    <source>
        <dbReference type="EMBL" id="CAF1531742.1"/>
    </source>
</evidence>
<accession>A0A815VPY9</accession>
<feature type="transmembrane region" description="Helical" evidence="1">
    <location>
        <begin position="60"/>
        <end position="83"/>
    </location>
</feature>
<keyword evidence="1" id="KW-0812">Transmembrane</keyword>
<dbReference type="Proteomes" id="UP000663889">
    <property type="component" value="Unassembled WGS sequence"/>
</dbReference>